<protein>
    <submittedName>
        <fullName evidence="1">Uncharacterized protein</fullName>
    </submittedName>
</protein>
<keyword evidence="2" id="KW-1185">Reference proteome</keyword>
<reference evidence="1 2" key="1">
    <citation type="submission" date="2021-11" db="EMBL/GenBank/DDBJ databases">
        <title>Lacrimispora sp. nov. NSJ-141 isolated from human feces.</title>
        <authorList>
            <person name="Abdugheni R."/>
        </authorList>
    </citation>
    <scope>NUCLEOTIDE SEQUENCE [LARGE SCALE GENOMIC DNA]</scope>
    <source>
        <strain evidence="1 2">NSJ-141</strain>
    </source>
</reference>
<accession>A0AAP2RKG2</accession>
<dbReference type="AlphaFoldDB" id="A0AAP2RKG2"/>
<proteinExistence type="predicted"/>
<dbReference type="RefSeq" id="WP_231063168.1">
    <property type="nucleotide sequence ID" value="NZ_JAJNOR010000007.1"/>
</dbReference>
<dbReference type="EMBL" id="JAJNOR010000007">
    <property type="protein sequence ID" value="MCD2493310.1"/>
    <property type="molecule type" value="Genomic_DNA"/>
</dbReference>
<comment type="caution">
    <text evidence="1">The sequence shown here is derived from an EMBL/GenBank/DDBJ whole genome shotgun (WGS) entry which is preliminary data.</text>
</comment>
<organism evidence="1 2">
    <name type="scientific">Lientehia hominis</name>
    <dbReference type="NCBI Taxonomy" id="2897778"/>
    <lineage>
        <taxon>Bacteria</taxon>
        <taxon>Bacillati</taxon>
        <taxon>Bacillota</taxon>
        <taxon>Clostridia</taxon>
        <taxon>Lachnospirales</taxon>
        <taxon>Lachnospiraceae</taxon>
        <taxon>Lientehia</taxon>
    </lineage>
</organism>
<gene>
    <name evidence="1" type="ORF">LQE92_11865</name>
</gene>
<evidence type="ECO:0000313" key="2">
    <source>
        <dbReference type="Proteomes" id="UP001299265"/>
    </source>
</evidence>
<evidence type="ECO:0000313" key="1">
    <source>
        <dbReference type="EMBL" id="MCD2493310.1"/>
    </source>
</evidence>
<sequence length="124" mass="14270">MVSENEDGSYTILINARLSDAGRLRAYEHAMKHISDNDFQKEDVQTIEAAAHEIPRAASSVLAVPSVKSLHGNKINKLFRNRKKNKTRWKDVERRRKWLNAHHPDCLPGYDEILENPMTMGNDF</sequence>
<dbReference type="Proteomes" id="UP001299265">
    <property type="component" value="Unassembled WGS sequence"/>
</dbReference>
<name>A0AAP2RKG2_9FIRM</name>